<dbReference type="Gene3D" id="1.10.720.30">
    <property type="entry name" value="SAP domain"/>
    <property type="match status" value="1"/>
</dbReference>
<feature type="region of interest" description="Disordered" evidence="3">
    <location>
        <begin position="192"/>
        <end position="225"/>
    </location>
</feature>
<gene>
    <name evidence="5" type="ORF">ACJMK2_023988</name>
</gene>
<sequence length="240" mass="26247">MADESKAAVVDLQKLKVAELKQILKERGLPQTGTKNELIERLTKDQDESDSPVEENVSVPTSVTVEEEEPVSEVPKPAPAKEVVVPVQIEKDPVKVASPVVITKITTDVKPVPIASMSVEERLKLRAGRFGAVAEDSKKKLRAERFGTSAAPVSSGKVSMNSSLSANPTDVEKLKKRAERFGAVVSSTLSKVDEQEKLQKRKQRFGDKLSSDTTKTSISLNPSSEVEVKKKKRIERFGLT</sequence>
<dbReference type="InterPro" id="IPR036361">
    <property type="entry name" value="SAP_dom_sf"/>
</dbReference>
<dbReference type="PANTHER" id="PTHR46551:SF1">
    <property type="entry name" value="SAP DOMAIN-CONTAINING RIBONUCLEOPROTEIN"/>
    <property type="match status" value="1"/>
</dbReference>
<feature type="compositionally biased region" description="Low complexity" evidence="3">
    <location>
        <begin position="54"/>
        <end position="64"/>
    </location>
</feature>
<dbReference type="Pfam" id="PF02037">
    <property type="entry name" value="SAP"/>
    <property type="match status" value="1"/>
</dbReference>
<reference evidence="5 6" key="1">
    <citation type="submission" date="2024-11" db="EMBL/GenBank/DDBJ databases">
        <title>Chromosome-level genome assembly of the freshwater bivalve Anodonta woodiana.</title>
        <authorList>
            <person name="Chen X."/>
        </authorList>
    </citation>
    <scope>NUCLEOTIDE SEQUENCE [LARGE SCALE GENOMIC DNA]</scope>
    <source>
        <strain evidence="5">MN2024</strain>
        <tissue evidence="5">Gills</tissue>
    </source>
</reference>
<dbReference type="Proteomes" id="UP001634394">
    <property type="component" value="Unassembled WGS sequence"/>
</dbReference>
<feature type="domain" description="SAP" evidence="4">
    <location>
        <begin position="12"/>
        <end position="46"/>
    </location>
</feature>
<dbReference type="PANTHER" id="PTHR46551">
    <property type="entry name" value="SAP DOMAIN-CONTAINING RIBONUCLEOPROTEIN"/>
    <property type="match status" value="1"/>
</dbReference>
<evidence type="ECO:0000313" key="5">
    <source>
        <dbReference type="EMBL" id="KAL3832336.1"/>
    </source>
</evidence>
<dbReference type="AlphaFoldDB" id="A0ABD3T6T7"/>
<dbReference type="InterPro" id="IPR052240">
    <property type="entry name" value="SAP_domain_ribonucleoprotein"/>
</dbReference>
<evidence type="ECO:0000259" key="4">
    <source>
        <dbReference type="PROSITE" id="PS50800"/>
    </source>
</evidence>
<feature type="region of interest" description="Disordered" evidence="3">
    <location>
        <begin position="146"/>
        <end position="169"/>
    </location>
</feature>
<name>A0ABD3T6T7_SINWO</name>
<dbReference type="SMART" id="SM00513">
    <property type="entry name" value="SAP"/>
    <property type="match status" value="1"/>
</dbReference>
<evidence type="ECO:0000256" key="2">
    <source>
        <dbReference type="ARBA" id="ARBA00046328"/>
    </source>
</evidence>
<evidence type="ECO:0000256" key="3">
    <source>
        <dbReference type="SAM" id="MobiDB-lite"/>
    </source>
</evidence>
<feature type="compositionally biased region" description="Polar residues" evidence="3">
    <location>
        <begin position="211"/>
        <end position="222"/>
    </location>
</feature>
<organism evidence="5 6">
    <name type="scientific">Sinanodonta woodiana</name>
    <name type="common">Chinese pond mussel</name>
    <name type="synonym">Anodonta woodiana</name>
    <dbReference type="NCBI Taxonomy" id="1069815"/>
    <lineage>
        <taxon>Eukaryota</taxon>
        <taxon>Metazoa</taxon>
        <taxon>Spiralia</taxon>
        <taxon>Lophotrochozoa</taxon>
        <taxon>Mollusca</taxon>
        <taxon>Bivalvia</taxon>
        <taxon>Autobranchia</taxon>
        <taxon>Heteroconchia</taxon>
        <taxon>Palaeoheterodonta</taxon>
        <taxon>Unionida</taxon>
        <taxon>Unionoidea</taxon>
        <taxon>Unionidae</taxon>
        <taxon>Unioninae</taxon>
        <taxon>Sinanodonta</taxon>
    </lineage>
</organism>
<feature type="compositionally biased region" description="Basic and acidic residues" evidence="3">
    <location>
        <begin position="192"/>
        <end position="210"/>
    </location>
</feature>
<accession>A0ABD3T6T7</accession>
<protein>
    <recommendedName>
        <fullName evidence="4">SAP domain-containing protein</fullName>
    </recommendedName>
</protein>
<keyword evidence="1" id="KW-0597">Phosphoprotein</keyword>
<evidence type="ECO:0000256" key="1">
    <source>
        <dbReference type="ARBA" id="ARBA00022553"/>
    </source>
</evidence>
<proteinExistence type="inferred from homology"/>
<comment type="similarity">
    <text evidence="2">Belongs to the SAP domain-containing ribonucleoprotein family.</text>
</comment>
<comment type="caution">
    <text evidence="5">The sequence shown here is derived from an EMBL/GenBank/DDBJ whole genome shotgun (WGS) entry which is preliminary data.</text>
</comment>
<feature type="region of interest" description="Disordered" evidence="3">
    <location>
        <begin position="26"/>
        <end position="78"/>
    </location>
</feature>
<feature type="compositionally biased region" description="Polar residues" evidence="3">
    <location>
        <begin position="156"/>
        <end position="168"/>
    </location>
</feature>
<evidence type="ECO:0000313" key="6">
    <source>
        <dbReference type="Proteomes" id="UP001634394"/>
    </source>
</evidence>
<dbReference type="InterPro" id="IPR003034">
    <property type="entry name" value="SAP_dom"/>
</dbReference>
<dbReference type="PROSITE" id="PS50800">
    <property type="entry name" value="SAP"/>
    <property type="match status" value="1"/>
</dbReference>
<dbReference type="EMBL" id="JBJQND010000019">
    <property type="protein sequence ID" value="KAL3832336.1"/>
    <property type="molecule type" value="Genomic_DNA"/>
</dbReference>
<keyword evidence="6" id="KW-1185">Reference proteome</keyword>
<dbReference type="SUPFAM" id="SSF68906">
    <property type="entry name" value="SAP domain"/>
    <property type="match status" value="1"/>
</dbReference>
<feature type="compositionally biased region" description="Basic and acidic residues" evidence="3">
    <location>
        <begin position="37"/>
        <end position="46"/>
    </location>
</feature>